<comment type="caution">
    <text evidence="1">The sequence shown here is derived from an EMBL/GenBank/DDBJ whole genome shotgun (WGS) entry which is preliminary data.</text>
</comment>
<name>A0A4Z1EI08_9HELO</name>
<evidence type="ECO:0000313" key="2">
    <source>
        <dbReference type="Proteomes" id="UP000297777"/>
    </source>
</evidence>
<dbReference type="AlphaFoldDB" id="A0A4Z1EI08"/>
<reference evidence="1 2" key="1">
    <citation type="submission" date="2017-12" db="EMBL/GenBank/DDBJ databases">
        <title>Comparative genomics of Botrytis spp.</title>
        <authorList>
            <person name="Valero-Jimenez C.A."/>
            <person name="Tapia P."/>
            <person name="Veloso J."/>
            <person name="Silva-Moreno E."/>
            <person name="Staats M."/>
            <person name="Valdes J.H."/>
            <person name="Van Kan J.A.L."/>
        </authorList>
    </citation>
    <scope>NUCLEOTIDE SEQUENCE [LARGE SCALE GENOMIC DNA]</scope>
    <source>
        <strain evidence="1 2">Bt9001</strain>
    </source>
</reference>
<dbReference type="EMBL" id="PQXH01000095">
    <property type="protein sequence ID" value="TGO12045.1"/>
    <property type="molecule type" value="Genomic_DNA"/>
</dbReference>
<gene>
    <name evidence="1" type="ORF">BTUL_0095g00030</name>
</gene>
<proteinExistence type="predicted"/>
<keyword evidence="2" id="KW-1185">Reference proteome</keyword>
<organism evidence="1 2">
    <name type="scientific">Botrytis tulipae</name>
    <dbReference type="NCBI Taxonomy" id="87230"/>
    <lineage>
        <taxon>Eukaryota</taxon>
        <taxon>Fungi</taxon>
        <taxon>Dikarya</taxon>
        <taxon>Ascomycota</taxon>
        <taxon>Pezizomycotina</taxon>
        <taxon>Leotiomycetes</taxon>
        <taxon>Helotiales</taxon>
        <taxon>Sclerotiniaceae</taxon>
        <taxon>Botrytis</taxon>
    </lineage>
</organism>
<accession>A0A4Z1EI08</accession>
<protein>
    <submittedName>
        <fullName evidence="1">Uncharacterized protein</fullName>
    </submittedName>
</protein>
<sequence length="106" mass="12025">MYGKGTAEEFVEATEPREPSSKVWNDQIINPSFAVFSANYQGLNDSYPLRILLLWRREFRSLRKELIVNLGAERKTEPDIAPNSGVNGLQKCSTSAEQLLLFHTSH</sequence>
<dbReference type="Proteomes" id="UP000297777">
    <property type="component" value="Unassembled WGS sequence"/>
</dbReference>
<evidence type="ECO:0000313" key="1">
    <source>
        <dbReference type="EMBL" id="TGO12045.1"/>
    </source>
</evidence>